<evidence type="ECO:0000313" key="2">
    <source>
        <dbReference type="Proteomes" id="UP000317371"/>
    </source>
</evidence>
<dbReference type="OrthoDB" id="9786961at2"/>
<dbReference type="Pfam" id="PF10117">
    <property type="entry name" value="McrBC"/>
    <property type="match status" value="1"/>
</dbReference>
<organism evidence="1 2">
    <name type="scientific">Litorilinea aerophila</name>
    <dbReference type="NCBI Taxonomy" id="1204385"/>
    <lineage>
        <taxon>Bacteria</taxon>
        <taxon>Bacillati</taxon>
        <taxon>Chloroflexota</taxon>
        <taxon>Caldilineae</taxon>
        <taxon>Caldilineales</taxon>
        <taxon>Caldilineaceae</taxon>
        <taxon>Litorilinea</taxon>
    </lineage>
</organism>
<dbReference type="RefSeq" id="WP_141612032.1">
    <property type="nucleotide sequence ID" value="NZ_VIGC02000036.1"/>
</dbReference>
<reference evidence="1 2" key="1">
    <citation type="submission" date="2019-06" db="EMBL/GenBank/DDBJ databases">
        <title>Genome sequence of Litorilinea aerophila BAA-2444.</title>
        <authorList>
            <person name="Maclea K.S."/>
            <person name="Maurais E.G."/>
            <person name="Iannazzi L.C."/>
        </authorList>
    </citation>
    <scope>NUCLEOTIDE SEQUENCE [LARGE SCALE GENOMIC DNA]</scope>
    <source>
        <strain evidence="1 2">ATCC BAA-2444</strain>
    </source>
</reference>
<name>A0A540VA54_9CHLR</name>
<accession>A0A540VA54</accession>
<keyword evidence="2" id="KW-1185">Reference proteome</keyword>
<gene>
    <name evidence="1" type="ORF">FKZ61_20490</name>
</gene>
<keyword evidence="1" id="KW-0540">Nuclease</keyword>
<dbReference type="InParanoid" id="A0A540VA54"/>
<proteinExistence type="predicted"/>
<dbReference type="AlphaFoldDB" id="A0A540VA54"/>
<keyword evidence="1" id="KW-0378">Hydrolase</keyword>
<dbReference type="GO" id="GO:0004519">
    <property type="term" value="F:endonuclease activity"/>
    <property type="evidence" value="ECO:0007669"/>
    <property type="project" value="UniProtKB-KW"/>
</dbReference>
<protein>
    <submittedName>
        <fullName evidence="1">Restriction endonuclease</fullName>
    </submittedName>
</protein>
<dbReference type="EMBL" id="VIGC01000036">
    <property type="protein sequence ID" value="TQE93611.1"/>
    <property type="molecule type" value="Genomic_DNA"/>
</dbReference>
<dbReference type="PANTHER" id="PTHR38733:SF1">
    <property type="entry name" value="TYPE IV METHYL-DIRECTED RESTRICTION ENZYME ECOKMCRBC"/>
    <property type="match status" value="1"/>
</dbReference>
<dbReference type="Gene3D" id="3.90.320.10">
    <property type="match status" value="1"/>
</dbReference>
<dbReference type="InterPro" id="IPR011604">
    <property type="entry name" value="PDDEXK-like_dom_sf"/>
</dbReference>
<comment type="caution">
    <text evidence="1">The sequence shown here is derived from an EMBL/GenBank/DDBJ whole genome shotgun (WGS) entry which is preliminary data.</text>
</comment>
<keyword evidence="1" id="KW-0255">Endonuclease</keyword>
<evidence type="ECO:0000313" key="1">
    <source>
        <dbReference type="EMBL" id="TQE93611.1"/>
    </source>
</evidence>
<dbReference type="PANTHER" id="PTHR38733">
    <property type="entry name" value="PROTEIN MCRC"/>
    <property type="match status" value="1"/>
</dbReference>
<sequence length="405" mass="46527">MHEAPHIVTLTEHDSVLLPVQALSDEEAQRLDERYRDQIQVEPPSFRTEHQWRITAQSWVGFIPLTADLAFRLQPKVPLRSLFGMWEYAYRIKSFHFLDELIGVAALEAFYEQLALILARRVLDRLQKGLHRTYLSCHQRLSYVRGSLDIGQMARRPWDVSLPCDFQEHTADIEDNQILTYTLWRILSSGICSERVLPTVRNAYRGLLAMTTFRPVHPNACGNRRYHRLNQDYHPLHALSRFFLEQSGPTHRVGDRQIMPFLVDMARLFELFVAEWLKAHLPLGWQVQAQERIAFGQGQNQSFQIDLVLRRLDTGEAVMVLDTKYKDPRSPATGDVEQVVAYAEALGCQHAVLIYPTDLAQPLDTVIGEIHVRTLTFNLAADLETAGQRFLERLLAAAPGWILCP</sequence>
<dbReference type="Proteomes" id="UP000317371">
    <property type="component" value="Unassembled WGS sequence"/>
</dbReference>
<dbReference type="InterPro" id="IPR019292">
    <property type="entry name" value="McrC"/>
</dbReference>